<keyword evidence="4" id="KW-0808">Transferase</keyword>
<evidence type="ECO:0000313" key="4">
    <source>
        <dbReference type="EMBL" id="SES40706.1"/>
    </source>
</evidence>
<dbReference type="GO" id="GO:0032259">
    <property type="term" value="P:methylation"/>
    <property type="evidence" value="ECO:0007669"/>
    <property type="project" value="UniProtKB-KW"/>
</dbReference>
<sequence>MLTFSAGAGAPAWVVAALAVLGGVLGVVTGRALGTGGYRVEADEPASILPRAPWWPAPALALLWGFLAWRIGDLAAWAALPAYLFFAWLAVSLVWIDVDVHRLPDGLVLPAYPALLVLLACASVGAGDWRPMRDALLAMAGLYVLYFLMALASPASLGFGDVKLSGLIGLVLGWLGLGTALLGLLAGFVAGGLIAIVMLVAQRAGLRSHIAFGPAMIIGALLALAFEYQLFPA</sequence>
<dbReference type="RefSeq" id="WP_091760848.1">
    <property type="nucleotide sequence ID" value="NZ_FOHB01000006.1"/>
</dbReference>
<keyword evidence="2" id="KW-1133">Transmembrane helix</keyword>
<protein>
    <submittedName>
        <fullName evidence="4">Leader peptidase (Prepilin peptidase) / N-methyltransferase</fullName>
    </submittedName>
</protein>
<feature type="transmembrane region" description="Helical" evidence="2">
    <location>
        <begin position="53"/>
        <end position="69"/>
    </location>
</feature>
<dbReference type="InterPro" id="IPR000045">
    <property type="entry name" value="Prepilin_IV_endopep_pep"/>
</dbReference>
<name>A0A1H9X3G3_9MICO</name>
<dbReference type="GO" id="GO:0004190">
    <property type="term" value="F:aspartic-type endopeptidase activity"/>
    <property type="evidence" value="ECO:0007669"/>
    <property type="project" value="InterPro"/>
</dbReference>
<feature type="transmembrane region" description="Helical" evidence="2">
    <location>
        <begin position="76"/>
        <end position="96"/>
    </location>
</feature>
<feature type="transmembrane region" description="Helical" evidence="2">
    <location>
        <begin position="167"/>
        <end position="200"/>
    </location>
</feature>
<dbReference type="STRING" id="587636.SAMN05216199_3409"/>
<dbReference type="GO" id="GO:0006465">
    <property type="term" value="P:signal peptide processing"/>
    <property type="evidence" value="ECO:0007669"/>
    <property type="project" value="TreeGrafter"/>
</dbReference>
<keyword evidence="5" id="KW-1185">Reference proteome</keyword>
<evidence type="ECO:0000256" key="1">
    <source>
        <dbReference type="ARBA" id="ARBA00005801"/>
    </source>
</evidence>
<dbReference type="Gene3D" id="1.20.120.1220">
    <property type="match status" value="1"/>
</dbReference>
<proteinExistence type="inferred from homology"/>
<organism evidence="4 5">
    <name type="scientific">Pedococcus cremeus</name>
    <dbReference type="NCBI Taxonomy" id="587636"/>
    <lineage>
        <taxon>Bacteria</taxon>
        <taxon>Bacillati</taxon>
        <taxon>Actinomycetota</taxon>
        <taxon>Actinomycetes</taxon>
        <taxon>Micrococcales</taxon>
        <taxon>Intrasporangiaceae</taxon>
        <taxon>Pedococcus</taxon>
    </lineage>
</organism>
<feature type="transmembrane region" description="Helical" evidence="2">
    <location>
        <begin position="12"/>
        <end position="33"/>
    </location>
</feature>
<keyword evidence="2" id="KW-0812">Transmembrane</keyword>
<dbReference type="AlphaFoldDB" id="A0A1H9X3G3"/>
<dbReference type="GO" id="GO:0005886">
    <property type="term" value="C:plasma membrane"/>
    <property type="evidence" value="ECO:0007669"/>
    <property type="project" value="TreeGrafter"/>
</dbReference>
<feature type="transmembrane region" description="Helical" evidence="2">
    <location>
        <begin position="212"/>
        <end position="231"/>
    </location>
</feature>
<comment type="similarity">
    <text evidence="1">Belongs to the peptidase A24 family.</text>
</comment>
<dbReference type="GO" id="GO:0008168">
    <property type="term" value="F:methyltransferase activity"/>
    <property type="evidence" value="ECO:0007669"/>
    <property type="project" value="UniProtKB-KW"/>
</dbReference>
<keyword evidence="4" id="KW-0489">Methyltransferase</keyword>
<dbReference type="Proteomes" id="UP000199019">
    <property type="component" value="Unassembled WGS sequence"/>
</dbReference>
<dbReference type="Pfam" id="PF01478">
    <property type="entry name" value="Peptidase_A24"/>
    <property type="match status" value="1"/>
</dbReference>
<keyword evidence="2" id="KW-0472">Membrane</keyword>
<evidence type="ECO:0000259" key="3">
    <source>
        <dbReference type="Pfam" id="PF01478"/>
    </source>
</evidence>
<accession>A0A1H9X3G3</accession>
<evidence type="ECO:0000256" key="2">
    <source>
        <dbReference type="SAM" id="Phobius"/>
    </source>
</evidence>
<dbReference type="PANTHER" id="PTHR30487:SF0">
    <property type="entry name" value="PREPILIN LEADER PEPTIDASE_N-METHYLTRANSFERASE-RELATED"/>
    <property type="match status" value="1"/>
</dbReference>
<dbReference type="OrthoDB" id="2087435at2"/>
<gene>
    <name evidence="4" type="ORF">SAMN05216199_3409</name>
</gene>
<dbReference type="EMBL" id="FOHB01000006">
    <property type="protein sequence ID" value="SES40706.1"/>
    <property type="molecule type" value="Genomic_DNA"/>
</dbReference>
<feature type="transmembrane region" description="Helical" evidence="2">
    <location>
        <begin position="136"/>
        <end position="155"/>
    </location>
</feature>
<dbReference type="PANTHER" id="PTHR30487">
    <property type="entry name" value="TYPE 4 PREPILIN-LIKE PROTEINS LEADER PEPTIDE-PROCESSING ENZYME"/>
    <property type="match status" value="1"/>
</dbReference>
<feature type="domain" description="Prepilin type IV endopeptidase peptidase" evidence="3">
    <location>
        <begin position="84"/>
        <end position="196"/>
    </location>
</feature>
<dbReference type="InterPro" id="IPR050882">
    <property type="entry name" value="Prepilin_peptidase/N-MTase"/>
</dbReference>
<feature type="transmembrane region" description="Helical" evidence="2">
    <location>
        <begin position="108"/>
        <end position="129"/>
    </location>
</feature>
<evidence type="ECO:0000313" key="5">
    <source>
        <dbReference type="Proteomes" id="UP000199019"/>
    </source>
</evidence>
<reference evidence="5" key="1">
    <citation type="submission" date="2016-10" db="EMBL/GenBank/DDBJ databases">
        <authorList>
            <person name="Varghese N."/>
            <person name="Submissions S."/>
        </authorList>
    </citation>
    <scope>NUCLEOTIDE SEQUENCE [LARGE SCALE GENOMIC DNA]</scope>
    <source>
        <strain evidence="5">CGMCC 1.6963</strain>
    </source>
</reference>